<evidence type="ECO:0000313" key="3">
    <source>
        <dbReference type="EMBL" id="CEM38167.1"/>
    </source>
</evidence>
<organism evidence="3 4">
    <name type="scientific">Vitrella brassicaformis (strain CCMP3155)</name>
    <dbReference type="NCBI Taxonomy" id="1169540"/>
    <lineage>
        <taxon>Eukaryota</taxon>
        <taxon>Sar</taxon>
        <taxon>Alveolata</taxon>
        <taxon>Colpodellida</taxon>
        <taxon>Vitrellaceae</taxon>
        <taxon>Vitrella</taxon>
    </lineage>
</organism>
<feature type="transmembrane region" description="Helical" evidence="2">
    <location>
        <begin position="75"/>
        <end position="96"/>
    </location>
</feature>
<protein>
    <recommendedName>
        <fullName evidence="5">Transmembrane protein</fullName>
    </recommendedName>
</protein>
<keyword evidence="4" id="KW-1185">Reference proteome</keyword>
<evidence type="ECO:0000313" key="4">
    <source>
        <dbReference type="Proteomes" id="UP000041254"/>
    </source>
</evidence>
<keyword evidence="2" id="KW-1133">Transmembrane helix</keyword>
<feature type="compositionally biased region" description="Basic and acidic residues" evidence="1">
    <location>
        <begin position="318"/>
        <end position="329"/>
    </location>
</feature>
<feature type="transmembrane region" description="Helical" evidence="2">
    <location>
        <begin position="196"/>
        <end position="217"/>
    </location>
</feature>
<gene>
    <name evidence="3" type="ORF">Vbra_19526</name>
</gene>
<dbReference type="EMBL" id="CDMY01000973">
    <property type="protein sequence ID" value="CEM38167.1"/>
    <property type="molecule type" value="Genomic_DNA"/>
</dbReference>
<dbReference type="VEuPathDB" id="CryptoDB:Vbra_19526"/>
<evidence type="ECO:0000256" key="2">
    <source>
        <dbReference type="SAM" id="Phobius"/>
    </source>
</evidence>
<dbReference type="Proteomes" id="UP000041254">
    <property type="component" value="Unassembled WGS sequence"/>
</dbReference>
<feature type="compositionally biased region" description="Polar residues" evidence="1">
    <location>
        <begin position="330"/>
        <end position="339"/>
    </location>
</feature>
<name>A0A0G4H3S7_VITBC</name>
<feature type="transmembrane region" description="Helical" evidence="2">
    <location>
        <begin position="117"/>
        <end position="143"/>
    </location>
</feature>
<accession>A0A0G4H3S7</accession>
<evidence type="ECO:0008006" key="5">
    <source>
        <dbReference type="Google" id="ProtNLM"/>
    </source>
</evidence>
<dbReference type="Pfam" id="PF11677">
    <property type="entry name" value="DUF3273"/>
    <property type="match status" value="1"/>
</dbReference>
<dbReference type="InterPro" id="IPR021691">
    <property type="entry name" value="DUF3273"/>
</dbReference>
<proteinExistence type="predicted"/>
<reference evidence="3 4" key="1">
    <citation type="submission" date="2014-11" db="EMBL/GenBank/DDBJ databases">
        <authorList>
            <person name="Zhu J."/>
            <person name="Qi W."/>
            <person name="Song R."/>
        </authorList>
    </citation>
    <scope>NUCLEOTIDE SEQUENCE [LARGE SCALE GENOMIC DNA]</scope>
</reference>
<dbReference type="PhylomeDB" id="A0A0G4H3S7"/>
<dbReference type="InParanoid" id="A0A0G4H3S7"/>
<keyword evidence="2" id="KW-0472">Membrane</keyword>
<sequence>MIALIDMLSAHTLRIGALLELSACFMANFLFMTSSGIAIFQAFHEQPDMRGMPVDKKAYEEKIKLAVAAVRSIGMASNVAALMWALGALFILGFAVKITSDVWYSSQHRLFRYGGNFLYTGATLDFIWTLINLAVWTSVINYLKAPDEVIAHFLQGGFFTFGVIAYKCLIGFQSLLYGVSFLLLDLYHPEGGSTCLAWTLFYSWTACGVIVLVTNFLPLPVFLTLATPLLLAYTVSVLLSIILTVAWSFTIEPVVNRHLAKDPEDVEMEHGMYGNVMPSASVQPLYSATSGSMWPSSVMGSYGPVAHAGPHGVGMATVKDRRGGEDETSTRQSSHAVLP</sequence>
<dbReference type="AlphaFoldDB" id="A0A0G4H3S7"/>
<evidence type="ECO:0000256" key="1">
    <source>
        <dbReference type="SAM" id="MobiDB-lite"/>
    </source>
</evidence>
<feature type="transmembrane region" description="Helical" evidence="2">
    <location>
        <begin position="229"/>
        <end position="251"/>
    </location>
</feature>
<feature type="region of interest" description="Disordered" evidence="1">
    <location>
        <begin position="316"/>
        <end position="339"/>
    </location>
</feature>
<feature type="transmembrane region" description="Helical" evidence="2">
    <location>
        <begin position="163"/>
        <end position="184"/>
    </location>
</feature>
<keyword evidence="2" id="KW-0812">Transmembrane</keyword>
<feature type="transmembrane region" description="Helical" evidence="2">
    <location>
        <begin position="21"/>
        <end position="43"/>
    </location>
</feature>